<dbReference type="CDD" id="cd07331">
    <property type="entry name" value="M48C_Oma1_like"/>
    <property type="match status" value="1"/>
</dbReference>
<keyword evidence="10" id="KW-1185">Reference proteome</keyword>
<keyword evidence="3" id="KW-0479">Metal-binding</keyword>
<evidence type="ECO:0000256" key="2">
    <source>
        <dbReference type="ARBA" id="ARBA00022670"/>
    </source>
</evidence>
<evidence type="ECO:0000256" key="6">
    <source>
        <dbReference type="ARBA" id="ARBA00023049"/>
    </source>
</evidence>
<feature type="domain" description="Peptidase M48" evidence="8">
    <location>
        <begin position="265"/>
        <end position="423"/>
    </location>
</feature>
<evidence type="ECO:0000256" key="5">
    <source>
        <dbReference type="ARBA" id="ARBA00022833"/>
    </source>
</evidence>
<keyword evidence="6" id="KW-0482">Metalloprotease</keyword>
<keyword evidence="4" id="KW-0378">Hydrolase</keyword>
<dbReference type="InterPro" id="IPR001915">
    <property type="entry name" value="Peptidase_M48"/>
</dbReference>
<feature type="transmembrane region" description="Helical" evidence="7">
    <location>
        <begin position="105"/>
        <end position="122"/>
    </location>
</feature>
<keyword evidence="2" id="KW-0645">Protease</keyword>
<keyword evidence="7" id="KW-0472">Membrane</keyword>
<dbReference type="EMBL" id="JBJXBP010000004">
    <property type="protein sequence ID" value="KAL3834557.1"/>
    <property type="molecule type" value="Genomic_DNA"/>
</dbReference>
<sequence length="446" mass="50905">MGWFKRSSKLISSAYRSYTSKITTLPRNPTHFLTSSPNPNFSIPTIRQYSQPVFRNSALQNVLKQNQLKNPFIDGAKRFYYVDRNQVHHFKPRGYRRWFQNPRNVFIVVLVGSGVSITVYFGNLETVPYTKRTHFVILSSSLERDLGDRQFKQLKQQYKGKILPALHPDSIRVQKISQEIIEALQKGLRKEQVWSDIKYSPESVGFVNEASGHEKVKALSDKIADEETLHTVDNWIKDDEILDDKWVQQSRKKGKEKGMKSQTGHLEGLKWEVIVVNEPIVNAFCLPGGKIVVFTGLLNQFRADAEVATVIGHEVGHAVARHSAEQISKNLWLTILQLILYQFFMPDVVNTMSNLFLRLPFSRRMEMEADYIGLLLLASAGYDPRVAPQVYEKLGKIVGDSKLQDYLATHPSGKKRAKSLSEAKVMEEAFSIYRDVQSGRGVEGFL</sequence>
<comment type="caution">
    <text evidence="9">The sequence shown here is derived from an EMBL/GenBank/DDBJ whole genome shotgun (WGS) entry which is preliminary data.</text>
</comment>
<organism evidence="9 10">
    <name type="scientific">Penstemon smallii</name>
    <dbReference type="NCBI Taxonomy" id="265156"/>
    <lineage>
        <taxon>Eukaryota</taxon>
        <taxon>Viridiplantae</taxon>
        <taxon>Streptophyta</taxon>
        <taxon>Embryophyta</taxon>
        <taxon>Tracheophyta</taxon>
        <taxon>Spermatophyta</taxon>
        <taxon>Magnoliopsida</taxon>
        <taxon>eudicotyledons</taxon>
        <taxon>Gunneridae</taxon>
        <taxon>Pentapetalae</taxon>
        <taxon>asterids</taxon>
        <taxon>lamiids</taxon>
        <taxon>Lamiales</taxon>
        <taxon>Plantaginaceae</taxon>
        <taxon>Cheloneae</taxon>
        <taxon>Penstemon</taxon>
    </lineage>
</organism>
<keyword evidence="5" id="KW-0862">Zinc</keyword>
<evidence type="ECO:0000256" key="7">
    <source>
        <dbReference type="SAM" id="Phobius"/>
    </source>
</evidence>
<accession>A0ABD3TC36</accession>
<dbReference type="GO" id="GO:0006508">
    <property type="term" value="P:proteolysis"/>
    <property type="evidence" value="ECO:0007669"/>
    <property type="project" value="UniProtKB-KW"/>
</dbReference>
<evidence type="ECO:0000256" key="1">
    <source>
        <dbReference type="ARBA" id="ARBA00001947"/>
    </source>
</evidence>
<dbReference type="AlphaFoldDB" id="A0ABD3TC36"/>
<dbReference type="PANTHER" id="PTHR22726">
    <property type="entry name" value="METALLOENDOPEPTIDASE OMA1"/>
    <property type="match status" value="1"/>
</dbReference>
<name>A0ABD3TC36_9LAMI</name>
<proteinExistence type="predicted"/>
<evidence type="ECO:0000256" key="3">
    <source>
        <dbReference type="ARBA" id="ARBA00022723"/>
    </source>
</evidence>
<keyword evidence="7" id="KW-1133">Transmembrane helix</keyword>
<evidence type="ECO:0000313" key="9">
    <source>
        <dbReference type="EMBL" id="KAL3834557.1"/>
    </source>
</evidence>
<dbReference type="GO" id="GO:0008237">
    <property type="term" value="F:metallopeptidase activity"/>
    <property type="evidence" value="ECO:0007669"/>
    <property type="project" value="UniProtKB-KW"/>
</dbReference>
<evidence type="ECO:0000313" key="10">
    <source>
        <dbReference type="Proteomes" id="UP001634393"/>
    </source>
</evidence>
<dbReference type="GO" id="GO:0046872">
    <property type="term" value="F:metal ion binding"/>
    <property type="evidence" value="ECO:0007669"/>
    <property type="project" value="UniProtKB-KW"/>
</dbReference>
<evidence type="ECO:0000259" key="8">
    <source>
        <dbReference type="Pfam" id="PF01435"/>
    </source>
</evidence>
<reference evidence="9 10" key="1">
    <citation type="submission" date="2024-12" db="EMBL/GenBank/DDBJ databases">
        <title>The unique morphological basis and parallel evolutionary history of personate flowers in Penstemon.</title>
        <authorList>
            <person name="Depatie T.H."/>
            <person name="Wessinger C.A."/>
        </authorList>
    </citation>
    <scope>NUCLEOTIDE SEQUENCE [LARGE SCALE GENOMIC DNA]</scope>
    <source>
        <strain evidence="9">WTNN_2</strain>
        <tissue evidence="9">Leaf</tissue>
    </source>
</reference>
<dbReference type="InterPro" id="IPR051156">
    <property type="entry name" value="Mito/Outer_Membr_Metalloprot"/>
</dbReference>
<comment type="cofactor">
    <cofactor evidence="1">
        <name>Zn(2+)</name>
        <dbReference type="ChEBI" id="CHEBI:29105"/>
    </cofactor>
</comment>
<dbReference type="Gene3D" id="3.30.2010.10">
    <property type="entry name" value="Metalloproteases ('zincins'), catalytic domain"/>
    <property type="match status" value="1"/>
</dbReference>
<protein>
    <recommendedName>
        <fullName evidence="8">Peptidase M48 domain-containing protein</fullName>
    </recommendedName>
</protein>
<dbReference type="Proteomes" id="UP001634393">
    <property type="component" value="Unassembled WGS sequence"/>
</dbReference>
<keyword evidence="7" id="KW-0812">Transmembrane</keyword>
<dbReference type="PANTHER" id="PTHR22726:SF1">
    <property type="entry name" value="METALLOENDOPEPTIDASE OMA1, MITOCHONDRIAL"/>
    <property type="match status" value="1"/>
</dbReference>
<dbReference type="Pfam" id="PF01435">
    <property type="entry name" value="Peptidase_M48"/>
    <property type="match status" value="1"/>
</dbReference>
<gene>
    <name evidence="9" type="ORF">ACJIZ3_009293</name>
</gene>
<evidence type="ECO:0000256" key="4">
    <source>
        <dbReference type="ARBA" id="ARBA00022801"/>
    </source>
</evidence>